<evidence type="ECO:0000313" key="5">
    <source>
        <dbReference type="Proteomes" id="UP000809440"/>
    </source>
</evidence>
<name>A0A9Q2NVA8_9RHOB</name>
<comment type="caution">
    <text evidence="2">The sequence shown here is derived from an EMBL/GenBank/DDBJ whole genome shotgun (WGS) entry which is preliminary data.</text>
</comment>
<dbReference type="OrthoDB" id="7063643at2"/>
<keyword evidence="5" id="KW-1185">Reference proteome</keyword>
<evidence type="ECO:0000256" key="1">
    <source>
        <dbReference type="SAM" id="SignalP"/>
    </source>
</evidence>
<sequence length="181" mass="20741">MLKKILLAAVVAISFSKSSQAEPDENIIQLMNDAPTMLDFGIFRLERFLNSAGETSYSRVTYSWDNNRIIVSNRFFDGHTIKEAEAMQKCKLWINAMRELAGINLDTGQLQSWKTSSEFTRFFQHIGNVEREHADHDADEQELDRRFHLTYVVADVVNAAEENYSLNCETPLFGTDFAVSY</sequence>
<reference evidence="2 5" key="1">
    <citation type="submission" date="2021-01" db="EMBL/GenBank/DDBJ databases">
        <title>Diatom-associated Roseobacters Show Island Model of Population Structure.</title>
        <authorList>
            <person name="Qu L."/>
            <person name="Feng X."/>
            <person name="Chen Y."/>
            <person name="Li L."/>
            <person name="Wang X."/>
            <person name="Hu Z."/>
            <person name="Wang H."/>
            <person name="Luo H."/>
        </authorList>
    </citation>
    <scope>NUCLEOTIDE SEQUENCE</scope>
    <source>
        <strain evidence="3 5">CC28-63</strain>
        <strain evidence="2">CC28-69</strain>
    </source>
</reference>
<dbReference type="RefSeq" id="WP_085629267.1">
    <property type="nucleotide sequence ID" value="NZ_JAFBWU010000002.1"/>
</dbReference>
<evidence type="ECO:0000313" key="2">
    <source>
        <dbReference type="EMBL" id="MBM2411343.1"/>
    </source>
</evidence>
<dbReference type="AlphaFoldDB" id="A0A9Q2NVA8"/>
<dbReference type="Proteomes" id="UP000809440">
    <property type="component" value="Unassembled WGS sequence"/>
</dbReference>
<protein>
    <submittedName>
        <fullName evidence="2">Uncharacterized protein</fullName>
    </submittedName>
</protein>
<dbReference type="EMBL" id="JAFBXE010000002">
    <property type="protein sequence ID" value="MBM2411343.1"/>
    <property type="molecule type" value="Genomic_DNA"/>
</dbReference>
<proteinExistence type="predicted"/>
<dbReference type="EMBL" id="JAFBXF010000002">
    <property type="protein sequence ID" value="MBM2416010.1"/>
    <property type="molecule type" value="Genomic_DNA"/>
</dbReference>
<dbReference type="GeneID" id="62641011"/>
<evidence type="ECO:0000313" key="3">
    <source>
        <dbReference type="EMBL" id="MBM2416010.1"/>
    </source>
</evidence>
<feature type="chain" id="PRO_5040190712" evidence="1">
    <location>
        <begin position="22"/>
        <end position="181"/>
    </location>
</feature>
<accession>A0A9Q2NVA8</accession>
<gene>
    <name evidence="2" type="ORF">JQX41_03430</name>
    <name evidence="3" type="ORF">JQX48_03430</name>
</gene>
<feature type="signal peptide" evidence="1">
    <location>
        <begin position="1"/>
        <end position="21"/>
    </location>
</feature>
<evidence type="ECO:0000313" key="4">
    <source>
        <dbReference type="Proteomes" id="UP000755667"/>
    </source>
</evidence>
<organism evidence="2 4">
    <name type="scientific">Marivita cryptomonadis</name>
    <dbReference type="NCBI Taxonomy" id="505252"/>
    <lineage>
        <taxon>Bacteria</taxon>
        <taxon>Pseudomonadati</taxon>
        <taxon>Pseudomonadota</taxon>
        <taxon>Alphaproteobacteria</taxon>
        <taxon>Rhodobacterales</taxon>
        <taxon>Roseobacteraceae</taxon>
        <taxon>Marivita</taxon>
    </lineage>
</organism>
<keyword evidence="1" id="KW-0732">Signal</keyword>
<dbReference type="Proteomes" id="UP000755667">
    <property type="component" value="Unassembled WGS sequence"/>
</dbReference>